<name>A0A7X0JXD4_9GAMM</name>
<gene>
    <name evidence="2" type="ORF">HNR48_003328</name>
</gene>
<keyword evidence="1" id="KW-0812">Transmembrane</keyword>
<dbReference type="AlphaFoldDB" id="A0A7X0JXD4"/>
<keyword evidence="1" id="KW-1133">Transmembrane helix</keyword>
<reference evidence="2 3" key="1">
    <citation type="submission" date="2020-08" db="EMBL/GenBank/DDBJ databases">
        <title>Genomic Encyclopedia of Type Strains, Phase IV (KMG-IV): sequencing the most valuable type-strain genomes for metagenomic binning, comparative biology and taxonomic classification.</title>
        <authorList>
            <person name="Goeker M."/>
        </authorList>
    </citation>
    <scope>NUCLEOTIDE SEQUENCE [LARGE SCALE GENOMIC DNA]</scope>
    <source>
        <strain evidence="2 3">DSM 22368</strain>
    </source>
</reference>
<feature type="transmembrane region" description="Helical" evidence="1">
    <location>
        <begin position="214"/>
        <end position="233"/>
    </location>
</feature>
<dbReference type="InParanoid" id="A0A7X0JXD4"/>
<dbReference type="EMBL" id="JACHHT010000003">
    <property type="protein sequence ID" value="MBB6523026.1"/>
    <property type="molecule type" value="Genomic_DNA"/>
</dbReference>
<evidence type="ECO:0000313" key="2">
    <source>
        <dbReference type="EMBL" id="MBB6523026.1"/>
    </source>
</evidence>
<keyword evidence="3" id="KW-1185">Reference proteome</keyword>
<accession>A0A7X0JXD4</accession>
<keyword evidence="1" id="KW-0472">Membrane</keyword>
<evidence type="ECO:0000256" key="1">
    <source>
        <dbReference type="SAM" id="Phobius"/>
    </source>
</evidence>
<protein>
    <submittedName>
        <fullName evidence="2">Uncharacterized protein</fullName>
    </submittedName>
</protein>
<organism evidence="2 3">
    <name type="scientific">Pseudoteredinibacter isoporae</name>
    <dbReference type="NCBI Taxonomy" id="570281"/>
    <lineage>
        <taxon>Bacteria</taxon>
        <taxon>Pseudomonadati</taxon>
        <taxon>Pseudomonadota</taxon>
        <taxon>Gammaproteobacteria</taxon>
        <taxon>Cellvibrionales</taxon>
        <taxon>Cellvibrionaceae</taxon>
        <taxon>Pseudoteredinibacter</taxon>
    </lineage>
</organism>
<dbReference type="RefSeq" id="WP_166843977.1">
    <property type="nucleotide sequence ID" value="NZ_JAAONY010000003.1"/>
</dbReference>
<comment type="caution">
    <text evidence="2">The sequence shown here is derived from an EMBL/GenBank/DDBJ whole genome shotgun (WGS) entry which is preliminary data.</text>
</comment>
<proteinExistence type="predicted"/>
<dbReference type="Proteomes" id="UP000528457">
    <property type="component" value="Unassembled WGS sequence"/>
</dbReference>
<sequence>MKKSLSAFLWGAFALVFSVFSVGQGVLVNASDNVAANRIVGSGPNHSATAAANTGLGTYQRVQLNQASELNRIVNVSLTDPFVGGPFTFVVSIRSVTAPYAELERVPATVDPVGNNFLVTDFTLPPPGNQRTIYRNEFHFITSVLAPGSYYVAVLAQNPNYNSTLADTTLAGISGTSILNSSIPSESSGALMMNVYAATGTAAPPTPAAGSPNAVPLMPMPLLFLMGGILLYFRRQLPEKQSD</sequence>
<evidence type="ECO:0000313" key="3">
    <source>
        <dbReference type="Proteomes" id="UP000528457"/>
    </source>
</evidence>